<dbReference type="PANTHER" id="PTHR13439:SF1">
    <property type="entry name" value="TLC DOMAIN-CONTAINING PROTEIN 4"/>
    <property type="match status" value="1"/>
</dbReference>
<evidence type="ECO:0008006" key="11">
    <source>
        <dbReference type="Google" id="ProtNLM"/>
    </source>
</evidence>
<sequence length="368" mass="41769">MPSLTVFFLSLVQSPNPSLTFSVKTHDRVYYMVAPSPEAMRIWMDVIVTGAEGYTQFMVGPSCLSGVSRHGSSSAYSALRSTPRNQLRKRGADHLHEPSTLRRVAMDPFSQLIFVISVTSFLIFQWLFHKGSPWVSKRISPGFLSLSDKQKVEWNSRTVSTFHAILVGIFCLCILLFDDAVNEDPVWGDPTLVKINVAITTGYLISDLLLIFYYWKAIGDKFFVIHHVAALYAYYYVLGQGMLPYFANFRLLAEFSTPCVNQRWFFEVLGYPKTSRPNMANGIAMAAVFFMVRIAVMPVYYTRMYGVYGTEAFYLVPWGGRVAWICSSICLDIMNIMWMHKIARGCYKVLRSARQSNAAKPQENGKTD</sequence>
<name>A0A4Z2BXW2_9TELE</name>
<dbReference type="SUPFAM" id="SSF50729">
    <property type="entry name" value="PH domain-like"/>
    <property type="match status" value="1"/>
</dbReference>
<dbReference type="Pfam" id="PF03798">
    <property type="entry name" value="TRAM_LAG1_CLN8"/>
    <property type="match status" value="1"/>
</dbReference>
<dbReference type="GO" id="GO:0016020">
    <property type="term" value="C:membrane"/>
    <property type="evidence" value="ECO:0007669"/>
    <property type="project" value="UniProtKB-SubCell"/>
</dbReference>
<feature type="transmembrane region" description="Helical" evidence="6">
    <location>
        <begin position="109"/>
        <end position="128"/>
    </location>
</feature>
<dbReference type="AlphaFoldDB" id="A0A4Z2BXW2"/>
<dbReference type="InterPro" id="IPR001849">
    <property type="entry name" value="PH_domain"/>
</dbReference>
<dbReference type="Proteomes" id="UP000516260">
    <property type="component" value="Chromosome 17"/>
</dbReference>
<gene>
    <name evidence="9" type="ORF">fugu_015901</name>
</gene>
<dbReference type="EMBL" id="SWLE01000009">
    <property type="protein sequence ID" value="TNM96240.1"/>
    <property type="molecule type" value="Genomic_DNA"/>
</dbReference>
<feature type="transmembrane region" description="Helical" evidence="6">
    <location>
        <begin position="159"/>
        <end position="177"/>
    </location>
</feature>
<evidence type="ECO:0000256" key="1">
    <source>
        <dbReference type="ARBA" id="ARBA00004141"/>
    </source>
</evidence>
<comment type="caution">
    <text evidence="9">The sequence shown here is derived from an EMBL/GenBank/DDBJ whole genome shotgun (WGS) entry which is preliminary data.</text>
</comment>
<dbReference type="PANTHER" id="PTHR13439">
    <property type="entry name" value="CT120 PROTEIN"/>
    <property type="match status" value="1"/>
</dbReference>
<dbReference type="InterPro" id="IPR006634">
    <property type="entry name" value="TLC-dom"/>
</dbReference>
<evidence type="ECO:0000259" key="7">
    <source>
        <dbReference type="PROSITE" id="PS50003"/>
    </source>
</evidence>
<evidence type="ECO:0000259" key="8">
    <source>
        <dbReference type="PROSITE" id="PS50922"/>
    </source>
</evidence>
<evidence type="ECO:0000256" key="5">
    <source>
        <dbReference type="PROSITE-ProRule" id="PRU00205"/>
    </source>
</evidence>
<reference evidence="9 10" key="1">
    <citation type="submission" date="2019-04" db="EMBL/GenBank/DDBJ databases">
        <title>The sequence and de novo assembly of Takifugu bimaculatus genome using PacBio and Hi-C technologies.</title>
        <authorList>
            <person name="Xu P."/>
            <person name="Liu B."/>
            <person name="Zhou Z."/>
        </authorList>
    </citation>
    <scope>NUCLEOTIDE SEQUENCE [LARGE SCALE GENOMIC DNA]</scope>
    <source>
        <strain evidence="9">TB-2018</strain>
        <tissue evidence="9">Muscle</tissue>
    </source>
</reference>
<dbReference type="PROSITE" id="PS50003">
    <property type="entry name" value="PH_DOMAIN"/>
    <property type="match status" value="1"/>
</dbReference>
<keyword evidence="10" id="KW-1185">Reference proteome</keyword>
<keyword evidence="4 5" id="KW-0472">Membrane</keyword>
<keyword evidence="2 5" id="KW-0812">Transmembrane</keyword>
<evidence type="ECO:0000256" key="4">
    <source>
        <dbReference type="ARBA" id="ARBA00023136"/>
    </source>
</evidence>
<comment type="subcellular location">
    <subcellularLocation>
        <location evidence="1">Membrane</location>
        <topology evidence="1">Multi-pass membrane protein</topology>
    </subcellularLocation>
</comment>
<dbReference type="GO" id="GO:0005783">
    <property type="term" value="C:endoplasmic reticulum"/>
    <property type="evidence" value="ECO:0007669"/>
    <property type="project" value="TreeGrafter"/>
</dbReference>
<evidence type="ECO:0000256" key="6">
    <source>
        <dbReference type="SAM" id="Phobius"/>
    </source>
</evidence>
<dbReference type="GO" id="GO:0055088">
    <property type="term" value="P:lipid homeostasis"/>
    <property type="evidence" value="ECO:0007669"/>
    <property type="project" value="TreeGrafter"/>
</dbReference>
<feature type="domain" description="PH" evidence="7">
    <location>
        <begin position="1"/>
        <end position="52"/>
    </location>
</feature>
<dbReference type="PROSITE" id="PS50922">
    <property type="entry name" value="TLC"/>
    <property type="match status" value="1"/>
</dbReference>
<evidence type="ECO:0000313" key="9">
    <source>
        <dbReference type="EMBL" id="TNM96240.1"/>
    </source>
</evidence>
<evidence type="ECO:0000256" key="2">
    <source>
        <dbReference type="ARBA" id="ARBA00022692"/>
    </source>
</evidence>
<feature type="transmembrane region" description="Helical" evidence="6">
    <location>
        <begin position="282"/>
        <end position="301"/>
    </location>
</feature>
<feature type="domain" description="TLC" evidence="8">
    <location>
        <begin position="149"/>
        <end position="351"/>
    </location>
</feature>
<protein>
    <recommendedName>
        <fullName evidence="11">TLC domain-containing protein</fullName>
    </recommendedName>
</protein>
<proteinExistence type="predicted"/>
<evidence type="ECO:0000313" key="10">
    <source>
        <dbReference type="Proteomes" id="UP000516260"/>
    </source>
</evidence>
<keyword evidence="3 6" id="KW-1133">Transmembrane helix</keyword>
<dbReference type="SMART" id="SM00724">
    <property type="entry name" value="TLC"/>
    <property type="match status" value="1"/>
</dbReference>
<accession>A0A4Z2BXW2</accession>
<dbReference type="InterPro" id="IPR050846">
    <property type="entry name" value="TLCD"/>
</dbReference>
<evidence type="ECO:0000256" key="3">
    <source>
        <dbReference type="ARBA" id="ARBA00022989"/>
    </source>
</evidence>
<organism evidence="9 10">
    <name type="scientific">Takifugu bimaculatus</name>
    <dbReference type="NCBI Taxonomy" id="433685"/>
    <lineage>
        <taxon>Eukaryota</taxon>
        <taxon>Metazoa</taxon>
        <taxon>Chordata</taxon>
        <taxon>Craniata</taxon>
        <taxon>Vertebrata</taxon>
        <taxon>Euteleostomi</taxon>
        <taxon>Actinopterygii</taxon>
        <taxon>Neopterygii</taxon>
        <taxon>Teleostei</taxon>
        <taxon>Neoteleostei</taxon>
        <taxon>Acanthomorphata</taxon>
        <taxon>Eupercaria</taxon>
        <taxon>Tetraodontiformes</taxon>
        <taxon>Tetradontoidea</taxon>
        <taxon>Tetraodontidae</taxon>
        <taxon>Takifugu</taxon>
    </lineage>
</organism>
<feature type="transmembrane region" description="Helical" evidence="6">
    <location>
        <begin position="197"/>
        <end position="215"/>
    </location>
</feature>